<organism evidence="1 2">
    <name type="scientific">Hyalella azteca</name>
    <name type="common">Amphipod</name>
    <dbReference type="NCBI Taxonomy" id="294128"/>
    <lineage>
        <taxon>Eukaryota</taxon>
        <taxon>Metazoa</taxon>
        <taxon>Ecdysozoa</taxon>
        <taxon>Arthropoda</taxon>
        <taxon>Crustacea</taxon>
        <taxon>Multicrustacea</taxon>
        <taxon>Malacostraca</taxon>
        <taxon>Eumalacostraca</taxon>
        <taxon>Peracarida</taxon>
        <taxon>Amphipoda</taxon>
        <taxon>Senticaudata</taxon>
        <taxon>Talitrida</taxon>
        <taxon>Talitroidea</taxon>
        <taxon>Hyalellidae</taxon>
        <taxon>Hyalella</taxon>
    </lineage>
</organism>
<gene>
    <name evidence="2" type="primary">LOC108678992</name>
</gene>
<proteinExistence type="predicted"/>
<dbReference type="PANTHER" id="PTHR10404:SF77">
    <property type="entry name" value="GLUTAMATE CARBOXYPEPTIDASE 2 HOMOLOG"/>
    <property type="match status" value="1"/>
</dbReference>
<feature type="non-terminal residue" evidence="2">
    <location>
        <position position="124"/>
    </location>
</feature>
<name>A0A8B7PCM1_HYAAZ</name>
<dbReference type="InterPro" id="IPR046450">
    <property type="entry name" value="PA_dom_sf"/>
</dbReference>
<keyword evidence="2" id="KW-0121">Carboxypeptidase</keyword>
<evidence type="ECO:0000313" key="1">
    <source>
        <dbReference type="Proteomes" id="UP000694843"/>
    </source>
</evidence>
<sequence length="124" mass="13203">ADFAERRGALGLILFSDPSDYAPRGSEAVYPHTVMMPPSAVPLGTAKLTDGDPLTPFYPAIPSAFRIPEDEAAIPGIPVQPISYEDAWYLLSSLGGNSGPVEWQGGLNITYRTGPSLSSVRVIQ</sequence>
<dbReference type="GeneID" id="108678992"/>
<keyword evidence="1" id="KW-1185">Reference proteome</keyword>
<dbReference type="SUPFAM" id="SSF52025">
    <property type="entry name" value="PA domain"/>
    <property type="match status" value="1"/>
</dbReference>
<dbReference type="InterPro" id="IPR039373">
    <property type="entry name" value="Peptidase_M28B"/>
</dbReference>
<dbReference type="OMA" id="TRNDWTG"/>
<keyword evidence="2" id="KW-0378">Hydrolase</keyword>
<dbReference type="OrthoDB" id="5841748at2759"/>
<dbReference type="GO" id="GO:0004180">
    <property type="term" value="F:carboxypeptidase activity"/>
    <property type="evidence" value="ECO:0007669"/>
    <property type="project" value="UniProtKB-KW"/>
</dbReference>
<feature type="non-terminal residue" evidence="2">
    <location>
        <position position="1"/>
    </location>
</feature>
<dbReference type="AlphaFoldDB" id="A0A8B7PCM1"/>
<dbReference type="PANTHER" id="PTHR10404">
    <property type="entry name" value="N-ACETYLATED-ALPHA-LINKED ACIDIC DIPEPTIDASE"/>
    <property type="match status" value="1"/>
</dbReference>
<protein>
    <submittedName>
        <fullName evidence="2">Glutamate carboxypeptidase 2 homolog</fullName>
    </submittedName>
</protein>
<accession>A0A8B7PCM1</accession>
<dbReference type="Gene3D" id="3.50.30.30">
    <property type="match status" value="1"/>
</dbReference>
<keyword evidence="2" id="KW-0645">Protease</keyword>
<dbReference type="RefSeq" id="XP_018022981.1">
    <property type="nucleotide sequence ID" value="XM_018167492.1"/>
</dbReference>
<dbReference type="Proteomes" id="UP000694843">
    <property type="component" value="Unplaced"/>
</dbReference>
<reference evidence="2" key="1">
    <citation type="submission" date="2025-08" db="UniProtKB">
        <authorList>
            <consortium name="RefSeq"/>
        </authorList>
    </citation>
    <scope>IDENTIFICATION</scope>
    <source>
        <tissue evidence="2">Whole organism</tissue>
    </source>
</reference>
<dbReference type="KEGG" id="hazt:108678992"/>
<evidence type="ECO:0000313" key="2">
    <source>
        <dbReference type="RefSeq" id="XP_018022981.1"/>
    </source>
</evidence>